<dbReference type="InterPro" id="IPR004332">
    <property type="entry name" value="Transposase_MuDR"/>
</dbReference>
<reference evidence="6" key="2">
    <citation type="submission" date="2021-12" db="EMBL/GenBank/DDBJ databases">
        <title>Resequencing data analysis of finger millet.</title>
        <authorList>
            <person name="Hatakeyama M."/>
            <person name="Aluri S."/>
            <person name="Balachadran M.T."/>
            <person name="Sivarajan S.R."/>
            <person name="Poveda L."/>
            <person name="Shimizu-Inatsugi R."/>
            <person name="Schlapbach R."/>
            <person name="Sreeman S.M."/>
            <person name="Shimizu K.K."/>
        </authorList>
    </citation>
    <scope>NUCLEOTIDE SEQUENCE</scope>
</reference>
<keyword evidence="3" id="KW-0862">Zinc</keyword>
<evidence type="ECO:0000256" key="1">
    <source>
        <dbReference type="ARBA" id="ARBA00022723"/>
    </source>
</evidence>
<reference evidence="6" key="1">
    <citation type="journal article" date="2018" name="DNA Res.">
        <title>Multiple hybrid de novo genome assembly of finger millet, an orphan allotetraploid crop.</title>
        <authorList>
            <person name="Hatakeyama M."/>
            <person name="Aluri S."/>
            <person name="Balachadran M.T."/>
            <person name="Sivarajan S.R."/>
            <person name="Patrignani A."/>
            <person name="Gruter S."/>
            <person name="Poveda L."/>
            <person name="Shimizu-Inatsugi R."/>
            <person name="Baeten J."/>
            <person name="Francoijs K.J."/>
            <person name="Nataraja K.N."/>
            <person name="Reddy Y.A.N."/>
            <person name="Phadnis S."/>
            <person name="Ravikumar R.L."/>
            <person name="Schlapbach R."/>
            <person name="Sreeman S.M."/>
            <person name="Shimizu K.K."/>
        </authorList>
    </citation>
    <scope>NUCLEOTIDE SEQUENCE</scope>
</reference>
<dbReference type="Pfam" id="PF03108">
    <property type="entry name" value="DBD_Tnp_Mut"/>
    <property type="match status" value="1"/>
</dbReference>
<sequence length="433" mass="49470">MEHSQVLVDPEQNFVPGVDTQNLVPAVDTQNLVPGVDTLVIGQEFADVDTCRRTVKDMAIALHYELRVVKSDRSRFIAKCSKEGCPWRVHIAKCPGVPTFTVRTLHGPHTCEGVRDLHHQQATVGWVARSVEARLRDNPQIKPKEILQDIREQHGVAVSYMQAWRGKERSMAAVHVEFDLKVKEMMQVQDIMPWLERFPPNLWAVAYFKGIRYGHFSLGITEMLYNWSLECHELPIVQTVEHIRHQLTCWFVERLNLAQSYNSILVPSAEKLISEAISDSQCYQVLRANKVEFEIVSSERTNIVDTQARCCSCRRWQIYGIPCAHAAAALLSCGEDPRLFANECFSVMKYQETYSQTIYHIPDRSQWNDSSSGLQGISSRADVMLSPPKIRRPPGRPKMKILKIESLKRPKRIVQCGRCHLLGHSQKKCSLRS</sequence>
<evidence type="ECO:0000313" key="6">
    <source>
        <dbReference type="EMBL" id="GJN06418.1"/>
    </source>
</evidence>
<dbReference type="AlphaFoldDB" id="A0AAV5D628"/>
<dbReference type="PANTHER" id="PTHR31973">
    <property type="entry name" value="POLYPROTEIN, PUTATIVE-RELATED"/>
    <property type="match status" value="1"/>
</dbReference>
<proteinExistence type="predicted"/>
<keyword evidence="7" id="KW-1185">Reference proteome</keyword>
<comment type="caution">
    <text evidence="6">The sequence shown here is derived from an EMBL/GenBank/DDBJ whole genome shotgun (WGS) entry which is preliminary data.</text>
</comment>
<dbReference type="InterPro" id="IPR006564">
    <property type="entry name" value="Znf_PMZ"/>
</dbReference>
<dbReference type="GO" id="GO:0008270">
    <property type="term" value="F:zinc ion binding"/>
    <property type="evidence" value="ECO:0007669"/>
    <property type="project" value="UniProtKB-KW"/>
</dbReference>
<protein>
    <recommendedName>
        <fullName evidence="5">SWIM-type domain-containing protein</fullName>
    </recommendedName>
</protein>
<dbReference type="InterPro" id="IPR007527">
    <property type="entry name" value="Znf_SWIM"/>
</dbReference>
<evidence type="ECO:0000259" key="5">
    <source>
        <dbReference type="PROSITE" id="PS50966"/>
    </source>
</evidence>
<evidence type="ECO:0000313" key="7">
    <source>
        <dbReference type="Proteomes" id="UP001054889"/>
    </source>
</evidence>
<dbReference type="PROSITE" id="PS50966">
    <property type="entry name" value="ZF_SWIM"/>
    <property type="match status" value="1"/>
</dbReference>
<dbReference type="Pfam" id="PF04434">
    <property type="entry name" value="SWIM"/>
    <property type="match status" value="1"/>
</dbReference>
<dbReference type="Proteomes" id="UP001054889">
    <property type="component" value="Unassembled WGS sequence"/>
</dbReference>
<dbReference type="EMBL" id="BQKI01000012">
    <property type="protein sequence ID" value="GJN06418.1"/>
    <property type="molecule type" value="Genomic_DNA"/>
</dbReference>
<evidence type="ECO:0000256" key="4">
    <source>
        <dbReference type="PROSITE-ProRule" id="PRU00325"/>
    </source>
</evidence>
<dbReference type="PANTHER" id="PTHR31973:SF93">
    <property type="entry name" value="OS01G0595300 PROTEIN"/>
    <property type="match status" value="1"/>
</dbReference>
<evidence type="ECO:0000256" key="3">
    <source>
        <dbReference type="ARBA" id="ARBA00022833"/>
    </source>
</evidence>
<gene>
    <name evidence="6" type="primary">ga24147</name>
    <name evidence="6" type="ORF">PR202_ga24147</name>
</gene>
<evidence type="ECO:0000256" key="2">
    <source>
        <dbReference type="ARBA" id="ARBA00022771"/>
    </source>
</evidence>
<feature type="domain" description="SWIM-type" evidence="5">
    <location>
        <begin position="293"/>
        <end position="334"/>
    </location>
</feature>
<organism evidence="6 7">
    <name type="scientific">Eleusine coracana subsp. coracana</name>
    <dbReference type="NCBI Taxonomy" id="191504"/>
    <lineage>
        <taxon>Eukaryota</taxon>
        <taxon>Viridiplantae</taxon>
        <taxon>Streptophyta</taxon>
        <taxon>Embryophyta</taxon>
        <taxon>Tracheophyta</taxon>
        <taxon>Spermatophyta</taxon>
        <taxon>Magnoliopsida</taxon>
        <taxon>Liliopsida</taxon>
        <taxon>Poales</taxon>
        <taxon>Poaceae</taxon>
        <taxon>PACMAD clade</taxon>
        <taxon>Chloridoideae</taxon>
        <taxon>Cynodonteae</taxon>
        <taxon>Eleusininae</taxon>
        <taxon>Eleusine</taxon>
    </lineage>
</organism>
<keyword evidence="2 4" id="KW-0863">Zinc-finger</keyword>
<dbReference type="SMART" id="SM00575">
    <property type="entry name" value="ZnF_PMZ"/>
    <property type="match status" value="1"/>
</dbReference>
<keyword evidence="1" id="KW-0479">Metal-binding</keyword>
<accession>A0AAV5D628</accession>
<name>A0AAV5D628_ELECO</name>